<dbReference type="Proteomes" id="UP001500469">
    <property type="component" value="Unassembled WGS sequence"/>
</dbReference>
<dbReference type="EMBL" id="BAAAFI010000004">
    <property type="protein sequence ID" value="GAA0878146.1"/>
    <property type="molecule type" value="Genomic_DNA"/>
</dbReference>
<protein>
    <submittedName>
        <fullName evidence="1">Uncharacterized protein</fullName>
    </submittedName>
</protein>
<proteinExistence type="predicted"/>
<evidence type="ECO:0000313" key="2">
    <source>
        <dbReference type="Proteomes" id="UP001500469"/>
    </source>
</evidence>
<gene>
    <name evidence="1" type="ORF">GCM10009119_11140</name>
</gene>
<reference evidence="1 2" key="1">
    <citation type="journal article" date="2019" name="Int. J. Syst. Evol. Microbiol.">
        <title>The Global Catalogue of Microorganisms (GCM) 10K type strain sequencing project: providing services to taxonomists for standard genome sequencing and annotation.</title>
        <authorList>
            <consortium name="The Broad Institute Genomics Platform"/>
            <consortium name="The Broad Institute Genome Sequencing Center for Infectious Disease"/>
            <person name="Wu L."/>
            <person name="Ma J."/>
        </authorList>
    </citation>
    <scope>NUCLEOTIDE SEQUENCE [LARGE SCALE GENOMIC DNA]</scope>
    <source>
        <strain evidence="1 2">JCM 16112</strain>
    </source>
</reference>
<accession>A0ABN1MYG0</accession>
<evidence type="ECO:0000313" key="1">
    <source>
        <dbReference type="EMBL" id="GAA0878146.1"/>
    </source>
</evidence>
<comment type="caution">
    <text evidence="1">The sequence shown here is derived from an EMBL/GenBank/DDBJ whole genome shotgun (WGS) entry which is preliminary data.</text>
</comment>
<organism evidence="1 2">
    <name type="scientific">Algoriphagus jejuensis</name>
    <dbReference type="NCBI Taxonomy" id="419934"/>
    <lineage>
        <taxon>Bacteria</taxon>
        <taxon>Pseudomonadati</taxon>
        <taxon>Bacteroidota</taxon>
        <taxon>Cytophagia</taxon>
        <taxon>Cytophagales</taxon>
        <taxon>Cyclobacteriaceae</taxon>
        <taxon>Algoriphagus</taxon>
    </lineage>
</organism>
<keyword evidence="2" id="KW-1185">Reference proteome</keyword>
<name>A0ABN1MYG0_9BACT</name>
<sequence>MDLEFASNESPSVRFENLVGLEKISYSIQLKKYPAPERQDILLKAEIELFTKVKTLSTGYKILIFTPPLITNPSTGA</sequence>